<dbReference type="GO" id="GO:0004198">
    <property type="term" value="F:calcium-dependent cysteine-type endopeptidase activity"/>
    <property type="evidence" value="ECO:0007669"/>
    <property type="project" value="InterPro"/>
</dbReference>
<dbReference type="Pfam" id="PF04212">
    <property type="entry name" value="MIT"/>
    <property type="match status" value="1"/>
</dbReference>
<dbReference type="OrthoDB" id="167576at2759"/>
<proteinExistence type="inferred from homology"/>
<dbReference type="PANTHER" id="PTHR46143:SF1">
    <property type="entry name" value="CALPAIN-7"/>
    <property type="match status" value="1"/>
</dbReference>
<keyword evidence="4" id="KW-0788">Thiol protease</keyword>
<dbReference type="InterPro" id="IPR007330">
    <property type="entry name" value="MIT_dom"/>
</dbReference>
<evidence type="ECO:0000313" key="8">
    <source>
        <dbReference type="Proteomes" id="UP000053257"/>
    </source>
</evidence>
<feature type="domain" description="Calpain catalytic" evidence="6">
    <location>
        <begin position="80"/>
        <end position="405"/>
    </location>
</feature>
<dbReference type="Proteomes" id="UP000053257">
    <property type="component" value="Unassembled WGS sequence"/>
</dbReference>
<dbReference type="InterPro" id="IPR036213">
    <property type="entry name" value="Calpain_III_sf"/>
</dbReference>
<dbReference type="Pfam" id="PF01067">
    <property type="entry name" value="Calpain_III"/>
    <property type="match status" value="1"/>
</dbReference>
<keyword evidence="3" id="KW-0378">Hydrolase</keyword>
<dbReference type="PROSITE" id="PS50203">
    <property type="entry name" value="CALPAIN_CAT"/>
    <property type="match status" value="1"/>
</dbReference>
<dbReference type="SMART" id="SM00720">
    <property type="entry name" value="calpain_III"/>
    <property type="match status" value="1"/>
</dbReference>
<dbReference type="STRING" id="745531.A0A0C3NGZ8"/>
<evidence type="ECO:0000256" key="5">
    <source>
        <dbReference type="PROSITE-ProRule" id="PRU00239"/>
    </source>
</evidence>
<dbReference type="PANTHER" id="PTHR46143">
    <property type="entry name" value="CALPAIN-7"/>
    <property type="match status" value="1"/>
</dbReference>
<dbReference type="SMART" id="SM00230">
    <property type="entry name" value="CysPc"/>
    <property type="match status" value="1"/>
</dbReference>
<protein>
    <recommendedName>
        <fullName evidence="6">Calpain catalytic domain-containing protein</fullName>
    </recommendedName>
</protein>
<dbReference type="InterPro" id="IPR001300">
    <property type="entry name" value="Peptidase_C2_calpain_cat"/>
</dbReference>
<dbReference type="EMBL" id="KN840588">
    <property type="protein sequence ID" value="KIP04059.1"/>
    <property type="molecule type" value="Genomic_DNA"/>
</dbReference>
<dbReference type="GO" id="GO:0006508">
    <property type="term" value="P:proteolysis"/>
    <property type="evidence" value="ECO:0007669"/>
    <property type="project" value="UniProtKB-KW"/>
</dbReference>
<dbReference type="InterPro" id="IPR022682">
    <property type="entry name" value="Calpain_domain_III"/>
</dbReference>
<dbReference type="SUPFAM" id="SSF49758">
    <property type="entry name" value="Calpain large subunit, middle domain (domain III)"/>
    <property type="match status" value="2"/>
</dbReference>
<sequence length="816" mass="89913">MATTQANQLRGAQTLYTAATKAEISGEYDKAFKLYVKAAEQFLHLGATAVHAASRTQCKSEAAKCVDRAEKIRKRKKYVAPVAREYLSEREQLFVLQKSSTVNGIVYPVWDGPFPMHPDTSQPKLSAEQTRQSACWAHAGDKYVICSAGSLLSPEDVSQHVISDCSFCASIAVCLAHNSAFRSTLGLSALFPQDQRGLPVPSSGHIHSVRLLFNGAYRRVDVDATLPHGPDRELMCLSTGCRRELWPALLEKAYMKLMGGYEFPGSLSSTDLYTLTGWIPEHIDIASPNFEREKTWRRIYRSFREGRCMITIGTGPEVRYQAIASTTLLPAHSYAVIDVVEDDRGRTLIALDPWQEQVEAAHAGPELGITRLSLDDGNAAISRIFEISWDLMCTVFDGLYVSWDPSLFKHTLEFHGMWKKDTNVDESFPSHFRLTLKLDEYMPNSQMWLLLTRHVVDSKRSGEFIALSLQEEFSKEGIADPSLKGEYTNNTQVLVRVTVPQKTIRLLVSYDGTHDDVGFSVCAFSDHPMSWVREEQSLAYSETVTGKFAARSAGGNLTLPTFMKNPQYHVRIHPDRSTNGTGNRGKKSRLYASLRGDRHIPLNVIAIWSQGQRIADFAHSDIALSSGAYSYGHASIASDLPAGDYTVVVSAFEPRHTGSYSLKLECSTRLEVVSEIPPEGAGMYCKPVRGSWTAETAAGAPQFQHYKANPAYELNVTSQSEVLVRLQLVKADPSISLNVSLYRLSSVQTLGPLVATSGAYSDAVCGVLLQSKALPVGRYAIVPSTFTPGACAAFKMVVHSSTVVESIPNIPSSVNQ</sequence>
<dbReference type="Pfam" id="PF00648">
    <property type="entry name" value="Peptidase_C2"/>
    <property type="match status" value="1"/>
</dbReference>
<reference evidence="7 8" key="1">
    <citation type="journal article" date="2014" name="PLoS Genet.">
        <title>Analysis of the Phlebiopsis gigantea genome, transcriptome and secretome provides insight into its pioneer colonization strategies of wood.</title>
        <authorList>
            <person name="Hori C."/>
            <person name="Ishida T."/>
            <person name="Igarashi K."/>
            <person name="Samejima M."/>
            <person name="Suzuki H."/>
            <person name="Master E."/>
            <person name="Ferreira P."/>
            <person name="Ruiz-Duenas F.J."/>
            <person name="Held B."/>
            <person name="Canessa P."/>
            <person name="Larrondo L.F."/>
            <person name="Schmoll M."/>
            <person name="Druzhinina I.S."/>
            <person name="Kubicek C.P."/>
            <person name="Gaskell J.A."/>
            <person name="Kersten P."/>
            <person name="St John F."/>
            <person name="Glasner J."/>
            <person name="Sabat G."/>
            <person name="Splinter BonDurant S."/>
            <person name="Syed K."/>
            <person name="Yadav J."/>
            <person name="Mgbeahuruike A.C."/>
            <person name="Kovalchuk A."/>
            <person name="Asiegbu F.O."/>
            <person name="Lackner G."/>
            <person name="Hoffmeister D."/>
            <person name="Rencoret J."/>
            <person name="Gutierrez A."/>
            <person name="Sun H."/>
            <person name="Lindquist E."/>
            <person name="Barry K."/>
            <person name="Riley R."/>
            <person name="Grigoriev I.V."/>
            <person name="Henrissat B."/>
            <person name="Kues U."/>
            <person name="Berka R.M."/>
            <person name="Martinez A.T."/>
            <person name="Covert S.F."/>
            <person name="Blanchette R.A."/>
            <person name="Cullen D."/>
        </authorList>
    </citation>
    <scope>NUCLEOTIDE SEQUENCE [LARGE SCALE GENOMIC DNA]</scope>
    <source>
        <strain evidence="7 8">11061_1 CR5-6</strain>
    </source>
</reference>
<dbReference type="InterPro" id="IPR022683">
    <property type="entry name" value="Calpain_III"/>
</dbReference>
<dbReference type="Gene3D" id="2.60.120.380">
    <property type="match status" value="2"/>
</dbReference>
<dbReference type="SUPFAM" id="SSF116846">
    <property type="entry name" value="MIT domain"/>
    <property type="match status" value="1"/>
</dbReference>
<comment type="similarity">
    <text evidence="1">Belongs to the peptidase C2 family. PalB/RIM13 subfamily.</text>
</comment>
<evidence type="ECO:0000256" key="2">
    <source>
        <dbReference type="ARBA" id="ARBA00022670"/>
    </source>
</evidence>
<dbReference type="InterPro" id="IPR036181">
    <property type="entry name" value="MIT_dom_sf"/>
</dbReference>
<organism evidence="7 8">
    <name type="scientific">Phlebiopsis gigantea (strain 11061_1 CR5-6)</name>
    <name type="common">White-rot fungus</name>
    <name type="synonym">Peniophora gigantea</name>
    <dbReference type="NCBI Taxonomy" id="745531"/>
    <lineage>
        <taxon>Eukaryota</taxon>
        <taxon>Fungi</taxon>
        <taxon>Dikarya</taxon>
        <taxon>Basidiomycota</taxon>
        <taxon>Agaricomycotina</taxon>
        <taxon>Agaricomycetes</taxon>
        <taxon>Polyporales</taxon>
        <taxon>Phanerochaetaceae</taxon>
        <taxon>Phlebiopsis</taxon>
    </lineage>
</organism>
<keyword evidence="2" id="KW-0645">Protease</keyword>
<comment type="caution">
    <text evidence="5">Lacks conserved residue(s) required for the propagation of feature annotation.</text>
</comment>
<evidence type="ECO:0000256" key="1">
    <source>
        <dbReference type="ARBA" id="ARBA00010193"/>
    </source>
</evidence>
<dbReference type="HOGENOM" id="CLU_006770_0_0_1"/>
<evidence type="ECO:0000259" key="6">
    <source>
        <dbReference type="PROSITE" id="PS50203"/>
    </source>
</evidence>
<evidence type="ECO:0000256" key="4">
    <source>
        <dbReference type="ARBA" id="ARBA00022807"/>
    </source>
</evidence>
<name>A0A0C3NGZ8_PHLG1</name>
<evidence type="ECO:0000256" key="3">
    <source>
        <dbReference type="ARBA" id="ARBA00022801"/>
    </source>
</evidence>
<dbReference type="AlphaFoldDB" id="A0A0C3NGZ8"/>
<dbReference type="InterPro" id="IPR051297">
    <property type="entry name" value="PalB/RIM13"/>
</dbReference>
<gene>
    <name evidence="7" type="ORF">PHLGIDRAFT_212041</name>
</gene>
<keyword evidence="8" id="KW-1185">Reference proteome</keyword>
<dbReference type="Gene3D" id="1.20.58.80">
    <property type="entry name" value="Phosphotransferase system, lactose/cellobiose-type IIA subunit"/>
    <property type="match status" value="1"/>
</dbReference>
<evidence type="ECO:0000313" key="7">
    <source>
        <dbReference type="EMBL" id="KIP04059.1"/>
    </source>
</evidence>
<dbReference type="InterPro" id="IPR038765">
    <property type="entry name" value="Papain-like_cys_pep_sf"/>
</dbReference>
<accession>A0A0C3NGZ8</accession>
<dbReference type="Gene3D" id="3.90.70.10">
    <property type="entry name" value="Cysteine proteinases"/>
    <property type="match status" value="1"/>
</dbReference>
<dbReference type="SUPFAM" id="SSF54001">
    <property type="entry name" value="Cysteine proteinases"/>
    <property type="match status" value="1"/>
</dbReference>